<evidence type="ECO:0000313" key="13">
    <source>
        <dbReference type="EMBL" id="ABQ50601.1"/>
    </source>
</evidence>
<evidence type="ECO:0000256" key="10">
    <source>
        <dbReference type="SAM" id="Phobius"/>
    </source>
</evidence>
<dbReference type="GO" id="GO:0039694">
    <property type="term" value="P:viral RNA genome replication"/>
    <property type="evidence" value="ECO:0007669"/>
    <property type="project" value="InterPro"/>
</dbReference>
<dbReference type="GO" id="GO:0003724">
    <property type="term" value="F:RNA helicase activity"/>
    <property type="evidence" value="ECO:0007669"/>
    <property type="project" value="InterPro"/>
</dbReference>
<feature type="transmembrane region" description="Helical" evidence="10">
    <location>
        <begin position="1587"/>
        <end position="1611"/>
    </location>
</feature>
<organism evidence="13 14">
    <name type="scientific">Marine RNA virus JP-B</name>
    <dbReference type="NCBI Taxonomy" id="439016"/>
    <lineage>
        <taxon>Viruses</taxon>
        <taxon>Riboviria</taxon>
        <taxon>Orthornavirae</taxon>
        <taxon>Pisuviricota</taxon>
        <taxon>Pisoniviricetes</taxon>
        <taxon>Picornavirales</taxon>
        <taxon>Marnaviridae</taxon>
        <taxon>Locarnavirus</taxon>
        <taxon>Locarnavirus jerichoensis</taxon>
        <taxon>Jericarnavirus B</taxon>
    </lineage>
</organism>
<dbReference type="Proteomes" id="UP000296574">
    <property type="component" value="Segment"/>
</dbReference>
<reference evidence="13 14" key="1">
    <citation type="journal article" date="2007" name="Virol. J.">
        <title>The complete genomes of three viruses assembled from shotgun libraries of marine RNA virus communities.</title>
        <authorList>
            <person name="Culley A.I."/>
            <person name="Lang A.S."/>
            <person name="Suttle C.A."/>
        </authorList>
    </citation>
    <scope>NUCLEOTIDE SEQUENCE [LARGE SCALE GENOMIC DNA]</scope>
</reference>
<dbReference type="InterPro" id="IPR000605">
    <property type="entry name" value="Helicase_SF3_ssDNA/RNA_vir"/>
</dbReference>
<dbReference type="GO" id="GO:0006508">
    <property type="term" value="P:proteolysis"/>
    <property type="evidence" value="ECO:0007669"/>
    <property type="project" value="UniProtKB-KW"/>
</dbReference>
<dbReference type="Gene3D" id="1.20.960.20">
    <property type="match status" value="1"/>
</dbReference>
<evidence type="ECO:0000256" key="8">
    <source>
        <dbReference type="ARBA" id="ARBA00022840"/>
    </source>
</evidence>
<keyword evidence="4" id="KW-0548">Nucleotidyltransferase</keyword>
<dbReference type="PROSITE" id="PS50507">
    <property type="entry name" value="RDRP_SSRNA_POS"/>
    <property type="match status" value="1"/>
</dbReference>
<dbReference type="Gene3D" id="3.30.70.270">
    <property type="match status" value="1"/>
</dbReference>
<dbReference type="SUPFAM" id="SSF50494">
    <property type="entry name" value="Trypsin-like serine proteases"/>
    <property type="match status" value="1"/>
</dbReference>
<evidence type="ECO:0000256" key="7">
    <source>
        <dbReference type="ARBA" id="ARBA00022807"/>
    </source>
</evidence>
<feature type="domain" description="RdRp catalytic" evidence="11">
    <location>
        <begin position="1218"/>
        <end position="1347"/>
    </location>
</feature>
<dbReference type="GO" id="GO:0008234">
    <property type="term" value="F:cysteine-type peptidase activity"/>
    <property type="evidence" value="ECO:0007669"/>
    <property type="project" value="UniProtKB-KW"/>
</dbReference>
<dbReference type="PROSITE" id="PS51218">
    <property type="entry name" value="SF3_HELICASE_2"/>
    <property type="match status" value="1"/>
</dbReference>
<dbReference type="Pfam" id="PF00910">
    <property type="entry name" value="RNA_helicase"/>
    <property type="match status" value="1"/>
</dbReference>
<dbReference type="SUPFAM" id="SSF56672">
    <property type="entry name" value="DNA/RNA polymerases"/>
    <property type="match status" value="1"/>
</dbReference>
<keyword evidence="10" id="KW-1133">Transmembrane helix</keyword>
<evidence type="ECO:0000259" key="12">
    <source>
        <dbReference type="PROSITE" id="PS51218"/>
    </source>
</evidence>
<keyword evidence="1" id="KW-0696">RNA-directed RNA polymerase</keyword>
<evidence type="ECO:0000256" key="3">
    <source>
        <dbReference type="ARBA" id="ARBA00022679"/>
    </source>
</evidence>
<protein>
    <recommendedName>
        <fullName evidence="15">Nonstructural polyprotein</fullName>
    </recommendedName>
</protein>
<sequence length="1614" mass="185787">MNKRNDIHFRPYFGQSGLNEKNFTLQCGECPKDDNILYLSSKDSIKKIKKKIGGWFRSTMSEITYKSMTDDDYIIKLIDDVVTFVSMSTQKIEGLGVVETILQAFRIFIKCRFHESTWKTLSSRFYTYIKKILGEFTVQTADHFFEGARGYLNSYKNICHSEIAVKLYRCSMYIMSLSLFDKLGISFDAFGYSKLEQVALKKKYYRRPDFLYVLADTILFLAERGYQIYLTGDIDCIFHSGGTYKKIYETCREMQRKSHLLHNPEEYGFTESGFRSDLDEIIEKLQNIVKHSIRLDKSDRETIRFTLNDMLMMRDDLNTKSAARRNRKAPFAVQIFGDSGIGKTTLTNIICTYFAKHENLPLGDEFRYTVNPAAKYWDGFVSSCHTIILDDVANEAPEMNDPKSLNQIIQIINNASYCPDQASLENKGKTPLRAKLVVGTTNVKNLNAYHYFSCPSAVQRRFPFIITPTVRSKYKDERGMLCSTNVPPGPYPDLWTFNVDLVKPVAVSGGRRLAEFENIHTDIDLRGLLMWLDKTITSFNTDQTRVQECITEMRKVNLCMCCNLPDTMCMSTVQNDTTSVYSTIVGLFCLNFIWNSYFVQLMRLYFYYYFLCRFCTRKFNMCLREMKRRSITREDWYRIGKSVQGTISSPRVLATIATITAAAYAMYKVYKTIRPQGKETELVGERPVDELNGRENVWYNNSFDLCPANFTRESSSSKSMDFNSFCKKISENVIVMKINKTDSSGYVEGRALGIGGHIYITNNHNIPQMNEPYFIDVVQSCSLGVNSNLKFVMSESDVFRIPSKDIAFLTFRTLPPKKQIVKYIQVGKSNGIFDGSYASKDSKGKFNPIPVLSIKRTEERNLYFQKKILMLKLICGLDIWINHAKDGDCGSPLIINSSYGYSIVGLHCLAGNFDKTVLATEIDGKFVSEVYNSLKNFNVQSGNLSSISSVNIKREVGDLNKKSVFRYIDNGCMNVYGSFTDFRGKSKSNVENSPMSTFLKAKGYQVKYCKPEMRSWVPWHIAAKDLVKPISKLDTGILNHCVEGYISDVRNNLVNIDNVKDMLMVLDDFTTINGARVAYIDKMKRNTSAGNPWKRSKEYFLRSIPPNHGMQDPVEVDEEIGDRMDDILKCYRQNQQFHPNFCAHLKDEPVSFKKAKVGKTRVFTGATMDWYLIVRKYLLSFARLLQNERFAFEAAPGTIAQSLEWHELYDYVVKNGEDRVIAGDYKAFDKRMSPKEILAAFDIIIYFCQLSGNYSEEDIQIIRCIAEDTAFALVDYNGDLVQLYGSNPSGNPLTVILNSIVNSLRMRYVYFMLNPEHTVTTFKDNVNLMTYGDDNIMSVSRECDWFNHTSISETFATLNIVYTMADKESASVPFINIKDASFLKRTWRMDDQLGCYVAPLEEESIEKSLMVWTRSKAVTEEAQGIDVISSALREYFWYGEDIYNEKLYLLKDLVEHLGWKLWVQDSTFPTYSDLCSDFINRSKKCKSYRQVFNLDDESWTVQSKNIPLEDAHTWVFYASAYDSFQQYVMHIMFVRLLSPKVRELIVPRGSSAILSSFYMAKLCGRLHNFVFIEILNFVITQLLTKSILLIIAFATEASFFVIPYLALRYFIFRR</sequence>
<dbReference type="Pfam" id="PF00680">
    <property type="entry name" value="RdRP_1"/>
    <property type="match status" value="1"/>
</dbReference>
<dbReference type="GO" id="GO:0003723">
    <property type="term" value="F:RNA binding"/>
    <property type="evidence" value="ECO:0007669"/>
    <property type="project" value="InterPro"/>
</dbReference>
<dbReference type="GO" id="GO:0006351">
    <property type="term" value="P:DNA-templated transcription"/>
    <property type="evidence" value="ECO:0007669"/>
    <property type="project" value="InterPro"/>
</dbReference>
<dbReference type="GeneID" id="10973903"/>
<evidence type="ECO:0000313" key="14">
    <source>
        <dbReference type="Proteomes" id="UP000296574"/>
    </source>
</evidence>
<keyword evidence="10" id="KW-0812">Transmembrane</keyword>
<keyword evidence="3" id="KW-0808">Transferase</keyword>
<feature type="domain" description="SF3 helicase" evidence="12">
    <location>
        <begin position="310"/>
        <end position="483"/>
    </location>
</feature>
<evidence type="ECO:0000256" key="9">
    <source>
        <dbReference type="ARBA" id="ARBA00022953"/>
    </source>
</evidence>
<name>A7KCA2_9VIRU</name>
<dbReference type="SUPFAM" id="SSF52540">
    <property type="entry name" value="P-loop containing nucleoside triphosphate hydrolases"/>
    <property type="match status" value="1"/>
</dbReference>
<keyword evidence="8" id="KW-0067">ATP-binding</keyword>
<dbReference type="KEGG" id="vg:10973903"/>
<dbReference type="CDD" id="cd23195">
    <property type="entry name" value="Marnaviridae_RdRp"/>
    <property type="match status" value="1"/>
</dbReference>
<dbReference type="InterPro" id="IPR014759">
    <property type="entry name" value="Helicase_SF3_ssRNA_vir"/>
</dbReference>
<dbReference type="InterPro" id="IPR001205">
    <property type="entry name" value="RNA-dir_pol_C"/>
</dbReference>
<keyword evidence="5" id="KW-0547">Nucleotide-binding</keyword>
<evidence type="ECO:0000256" key="6">
    <source>
        <dbReference type="ARBA" id="ARBA00022801"/>
    </source>
</evidence>
<dbReference type="EMBL" id="EF198242">
    <property type="protein sequence ID" value="ABQ50601.1"/>
    <property type="molecule type" value="Genomic_RNA"/>
</dbReference>
<dbReference type="InterPro" id="IPR009003">
    <property type="entry name" value="Peptidase_S1_PA"/>
</dbReference>
<proteinExistence type="predicted"/>
<dbReference type="RefSeq" id="YP_001429583.1">
    <property type="nucleotide sequence ID" value="NC_009758.1"/>
</dbReference>
<keyword evidence="10" id="KW-0472">Membrane</keyword>
<keyword evidence="6" id="KW-0378">Hydrolase</keyword>
<evidence type="ECO:0000256" key="5">
    <source>
        <dbReference type="ARBA" id="ARBA00022741"/>
    </source>
</evidence>
<keyword evidence="2" id="KW-0645">Protease</keyword>
<keyword evidence="14" id="KW-1185">Reference proteome</keyword>
<dbReference type="InterPro" id="IPR027417">
    <property type="entry name" value="P-loop_NTPase"/>
</dbReference>
<dbReference type="InterPro" id="IPR043502">
    <property type="entry name" value="DNA/RNA_pol_sf"/>
</dbReference>
<accession>A7KCA2</accession>
<evidence type="ECO:0008006" key="15">
    <source>
        <dbReference type="Google" id="ProtNLM"/>
    </source>
</evidence>
<dbReference type="InterPro" id="IPR007094">
    <property type="entry name" value="RNA-dir_pol_PSvirus"/>
</dbReference>
<evidence type="ECO:0000256" key="4">
    <source>
        <dbReference type="ARBA" id="ARBA00022695"/>
    </source>
</evidence>
<evidence type="ECO:0000256" key="2">
    <source>
        <dbReference type="ARBA" id="ARBA00022670"/>
    </source>
</evidence>
<dbReference type="GO" id="GO:0003968">
    <property type="term" value="F:RNA-directed RNA polymerase activity"/>
    <property type="evidence" value="ECO:0007669"/>
    <property type="project" value="UniProtKB-KW"/>
</dbReference>
<keyword evidence="9" id="KW-0693">Viral RNA replication</keyword>
<evidence type="ECO:0000256" key="1">
    <source>
        <dbReference type="ARBA" id="ARBA00022484"/>
    </source>
</evidence>
<dbReference type="InterPro" id="IPR043128">
    <property type="entry name" value="Rev_trsase/Diguanyl_cyclase"/>
</dbReference>
<keyword evidence="7" id="KW-0788">Thiol protease</keyword>
<dbReference type="GO" id="GO:0005524">
    <property type="term" value="F:ATP binding"/>
    <property type="evidence" value="ECO:0007669"/>
    <property type="project" value="UniProtKB-KW"/>
</dbReference>
<evidence type="ECO:0000259" key="11">
    <source>
        <dbReference type="PROSITE" id="PS50507"/>
    </source>
</evidence>